<name>A0AAW1L4F7_POPJA</name>
<dbReference type="EMBL" id="JASPKY010000178">
    <property type="protein sequence ID" value="KAK9727483.1"/>
    <property type="molecule type" value="Genomic_DNA"/>
</dbReference>
<reference evidence="2 3" key="1">
    <citation type="journal article" date="2024" name="BMC Genomics">
        <title>De novo assembly and annotation of Popillia japonica's genome with initial clues to its potential as an invasive pest.</title>
        <authorList>
            <person name="Cucini C."/>
            <person name="Boschi S."/>
            <person name="Funari R."/>
            <person name="Cardaioli E."/>
            <person name="Iannotti N."/>
            <person name="Marturano G."/>
            <person name="Paoli F."/>
            <person name="Bruttini M."/>
            <person name="Carapelli A."/>
            <person name="Frati F."/>
            <person name="Nardi F."/>
        </authorList>
    </citation>
    <scope>NUCLEOTIDE SEQUENCE [LARGE SCALE GENOMIC DNA]</scope>
    <source>
        <strain evidence="2">DMR45628</strain>
    </source>
</reference>
<sequence length="74" mass="8721">MIRKVSKKLGDSDDAEYIPEDQNISESDNEMQCEQEGHNHSDDTEDKNNVKRKKNTELLVWKNLHEMFELQNIS</sequence>
<feature type="region of interest" description="Disordered" evidence="1">
    <location>
        <begin position="1"/>
        <end position="53"/>
    </location>
</feature>
<protein>
    <submittedName>
        <fullName evidence="2">Uncharacterized protein</fullName>
    </submittedName>
</protein>
<keyword evidence="3" id="KW-1185">Reference proteome</keyword>
<accession>A0AAW1L4F7</accession>
<feature type="compositionally biased region" description="Basic and acidic residues" evidence="1">
    <location>
        <begin position="35"/>
        <end position="49"/>
    </location>
</feature>
<gene>
    <name evidence="2" type="ORF">QE152_g19145</name>
</gene>
<organism evidence="2 3">
    <name type="scientific">Popillia japonica</name>
    <name type="common">Japanese beetle</name>
    <dbReference type="NCBI Taxonomy" id="7064"/>
    <lineage>
        <taxon>Eukaryota</taxon>
        <taxon>Metazoa</taxon>
        <taxon>Ecdysozoa</taxon>
        <taxon>Arthropoda</taxon>
        <taxon>Hexapoda</taxon>
        <taxon>Insecta</taxon>
        <taxon>Pterygota</taxon>
        <taxon>Neoptera</taxon>
        <taxon>Endopterygota</taxon>
        <taxon>Coleoptera</taxon>
        <taxon>Polyphaga</taxon>
        <taxon>Scarabaeiformia</taxon>
        <taxon>Scarabaeidae</taxon>
        <taxon>Rutelinae</taxon>
        <taxon>Popillia</taxon>
    </lineage>
</organism>
<evidence type="ECO:0000313" key="2">
    <source>
        <dbReference type="EMBL" id="KAK9727483.1"/>
    </source>
</evidence>
<dbReference type="Proteomes" id="UP001458880">
    <property type="component" value="Unassembled WGS sequence"/>
</dbReference>
<comment type="caution">
    <text evidence="2">The sequence shown here is derived from an EMBL/GenBank/DDBJ whole genome shotgun (WGS) entry which is preliminary data.</text>
</comment>
<evidence type="ECO:0000256" key="1">
    <source>
        <dbReference type="SAM" id="MobiDB-lite"/>
    </source>
</evidence>
<proteinExistence type="predicted"/>
<evidence type="ECO:0000313" key="3">
    <source>
        <dbReference type="Proteomes" id="UP001458880"/>
    </source>
</evidence>
<dbReference type="AlphaFoldDB" id="A0AAW1L4F7"/>